<feature type="short sequence motif" description="GXGXXG" evidence="2">
    <location>
        <begin position="24"/>
        <end position="29"/>
    </location>
</feature>
<evidence type="ECO:0000256" key="2">
    <source>
        <dbReference type="PROSITE-ProRule" id="PRU01161"/>
    </source>
</evidence>
<keyword evidence="1" id="KW-0443">Lipid metabolism</keyword>
<dbReference type="Proteomes" id="UP001149079">
    <property type="component" value="Unassembled WGS sequence"/>
</dbReference>
<dbReference type="InterPro" id="IPR002641">
    <property type="entry name" value="PNPLA_dom"/>
</dbReference>
<evidence type="ECO:0000313" key="6">
    <source>
        <dbReference type="Proteomes" id="UP001149079"/>
    </source>
</evidence>
<dbReference type="PANTHER" id="PTHR24185:SF4">
    <property type="entry name" value="SERINE HYDROLASE, PUTATIVE (AFU_ORTHOLOGUE AFUA_2G07870)-RELATED"/>
    <property type="match status" value="1"/>
</dbReference>
<feature type="region of interest" description="Disordered" evidence="3">
    <location>
        <begin position="476"/>
        <end position="593"/>
    </location>
</feature>
<organism evidence="5 6">
    <name type="scientific">Penicillium bovifimosum</name>
    <dbReference type="NCBI Taxonomy" id="126998"/>
    <lineage>
        <taxon>Eukaryota</taxon>
        <taxon>Fungi</taxon>
        <taxon>Dikarya</taxon>
        <taxon>Ascomycota</taxon>
        <taxon>Pezizomycotina</taxon>
        <taxon>Eurotiomycetes</taxon>
        <taxon>Eurotiomycetidae</taxon>
        <taxon>Eurotiales</taxon>
        <taxon>Aspergillaceae</taxon>
        <taxon>Penicillium</taxon>
    </lineage>
</organism>
<feature type="compositionally biased region" description="Polar residues" evidence="3">
    <location>
        <begin position="487"/>
        <end position="497"/>
    </location>
</feature>
<comment type="caution">
    <text evidence="2">Lacks conserved residue(s) required for the propagation of feature annotation.</text>
</comment>
<evidence type="ECO:0000313" key="5">
    <source>
        <dbReference type="EMBL" id="KAJ5143159.1"/>
    </source>
</evidence>
<dbReference type="GO" id="GO:0019369">
    <property type="term" value="P:arachidonate metabolic process"/>
    <property type="evidence" value="ECO:0007669"/>
    <property type="project" value="TreeGrafter"/>
</dbReference>
<dbReference type="GO" id="GO:0046486">
    <property type="term" value="P:glycerolipid metabolic process"/>
    <property type="evidence" value="ECO:0007669"/>
    <property type="project" value="UniProtKB-ARBA"/>
</dbReference>
<feature type="compositionally biased region" description="Basic residues" evidence="3">
    <location>
        <begin position="584"/>
        <end position="593"/>
    </location>
</feature>
<dbReference type="Gene3D" id="3.40.1090.10">
    <property type="entry name" value="Cytosolic phospholipase A2 catalytic domain"/>
    <property type="match status" value="1"/>
</dbReference>
<comment type="caution">
    <text evidence="5">The sequence shown here is derived from an EMBL/GenBank/DDBJ whole genome shotgun (WGS) entry which is preliminary data.</text>
</comment>
<dbReference type="EMBL" id="JAPQKL010000002">
    <property type="protein sequence ID" value="KAJ5143159.1"/>
    <property type="molecule type" value="Genomic_DNA"/>
</dbReference>
<gene>
    <name evidence="5" type="ORF">N7515_001946</name>
</gene>
<reference evidence="5" key="2">
    <citation type="journal article" date="2023" name="IMA Fungus">
        <title>Comparative genomic study of the Penicillium genus elucidates a diverse pangenome and 15 lateral gene transfer events.</title>
        <authorList>
            <person name="Petersen C."/>
            <person name="Sorensen T."/>
            <person name="Nielsen M.R."/>
            <person name="Sondergaard T.E."/>
            <person name="Sorensen J.L."/>
            <person name="Fitzpatrick D.A."/>
            <person name="Frisvad J.C."/>
            <person name="Nielsen K.L."/>
        </authorList>
    </citation>
    <scope>NUCLEOTIDE SEQUENCE</scope>
    <source>
        <strain evidence="5">IBT 22155</strain>
    </source>
</reference>
<name>A0A9W9L974_9EURO</name>
<dbReference type="CDD" id="cd07216">
    <property type="entry name" value="Pat17_PNPLA8_PNPLA9_like3"/>
    <property type="match status" value="1"/>
</dbReference>
<feature type="compositionally biased region" description="Pro residues" evidence="3">
    <location>
        <begin position="530"/>
        <end position="542"/>
    </location>
</feature>
<dbReference type="Pfam" id="PF01734">
    <property type="entry name" value="Patatin"/>
    <property type="match status" value="1"/>
</dbReference>
<dbReference type="RefSeq" id="XP_056524803.1">
    <property type="nucleotide sequence ID" value="XM_056662690.1"/>
</dbReference>
<evidence type="ECO:0000256" key="3">
    <source>
        <dbReference type="SAM" id="MobiDB-lite"/>
    </source>
</evidence>
<dbReference type="SUPFAM" id="SSF52151">
    <property type="entry name" value="FabD/lysophospholipase-like"/>
    <property type="match status" value="1"/>
</dbReference>
<feature type="compositionally biased region" description="Polar residues" evidence="3">
    <location>
        <begin position="558"/>
        <end position="567"/>
    </location>
</feature>
<dbReference type="GO" id="GO:0047499">
    <property type="term" value="F:calcium-independent phospholipase A2 activity"/>
    <property type="evidence" value="ECO:0007669"/>
    <property type="project" value="TreeGrafter"/>
</dbReference>
<feature type="compositionally biased region" description="Basic and acidic residues" evidence="3">
    <location>
        <begin position="498"/>
        <end position="510"/>
    </location>
</feature>
<dbReference type="GeneID" id="81401860"/>
<dbReference type="OrthoDB" id="630895at2759"/>
<dbReference type="PANTHER" id="PTHR24185">
    <property type="entry name" value="CALCIUM-INDEPENDENT PHOSPHOLIPASE A2-GAMMA"/>
    <property type="match status" value="1"/>
</dbReference>
<dbReference type="PROSITE" id="PS51635">
    <property type="entry name" value="PNPLA"/>
    <property type="match status" value="1"/>
</dbReference>
<feature type="region of interest" description="Disordered" evidence="3">
    <location>
        <begin position="139"/>
        <end position="158"/>
    </location>
</feature>
<feature type="compositionally biased region" description="Polar residues" evidence="3">
    <location>
        <begin position="511"/>
        <end position="528"/>
    </location>
</feature>
<accession>A0A9W9L974</accession>
<evidence type="ECO:0000256" key="1">
    <source>
        <dbReference type="ARBA" id="ARBA00023098"/>
    </source>
</evidence>
<dbReference type="AlphaFoldDB" id="A0A9W9L974"/>
<proteinExistence type="predicted"/>
<feature type="compositionally biased region" description="Pro residues" evidence="3">
    <location>
        <begin position="571"/>
        <end position="581"/>
    </location>
</feature>
<evidence type="ECO:0000259" key="4">
    <source>
        <dbReference type="PROSITE" id="PS51635"/>
    </source>
</evidence>
<keyword evidence="6" id="KW-1185">Reference proteome</keyword>
<reference evidence="5" key="1">
    <citation type="submission" date="2022-11" db="EMBL/GenBank/DDBJ databases">
        <authorList>
            <person name="Petersen C."/>
        </authorList>
    </citation>
    <scope>NUCLEOTIDE SEQUENCE</scope>
    <source>
        <strain evidence="5">IBT 22155</strain>
    </source>
</reference>
<sequence length="593" mass="66279">MESANLRRKDTTKGPPLRILSLDGGGVRGYSMLILLQELMYRTYVECEGKPPRRDQIPKPCDHFDLIAGTGTGGLIAIMLGRLRLDLETCKEVYVRMTRRVFETDKTIAGIPYRSTLFKASKLEEAIRECVREHTVFEAEGNDTGNATPNPRDSMASLPYSPVSLPQRSISRGSFSTAAASHPMSPASQRGSAFINGLRWGNPNALLYDNRENRTKTAVTAMYKGTPRKGTAVLLRSYDSRREPPPEFDCTIWQAGRATSATGLAFKPILIGQHYFIDEGHGKFNPAPLILDEAVVNEWPGREVGVFVSVGTGKRPAGTNNRQHEWWEDFFGDALGTFAEARRRLIAKIEGCEDIHQEMLRDHLAKRNVSKDNYFRLNVEVGVGEFGMNEWNRLADISTNTRQYLAKPEVKKMILDAGVRFAKIDRMNRRLASHAAAGGDRDDLSFDLATEELSISPPPLDRHMFHLLHTTPSNYLQKDSLPAHPTPQESIPTSPHRVSNDYRRSHEHSRPSSQQQASPTHEYPTTFNGMPPPVPPKTPIPYPAQEESGVAMPAPLFSQPSSISSHGTARPPYPVDEPPPMVNRQRKPSYHVR</sequence>
<feature type="domain" description="PNPLA" evidence="4">
    <location>
        <begin position="20"/>
        <end position="291"/>
    </location>
</feature>
<protein>
    <recommendedName>
        <fullName evidence="4">PNPLA domain-containing protein</fullName>
    </recommendedName>
</protein>
<dbReference type="InterPro" id="IPR016035">
    <property type="entry name" value="Acyl_Trfase/lysoPLipase"/>
</dbReference>
<dbReference type="GO" id="GO:0016020">
    <property type="term" value="C:membrane"/>
    <property type="evidence" value="ECO:0007669"/>
    <property type="project" value="TreeGrafter"/>
</dbReference>